<feature type="region of interest" description="Disordered" evidence="1">
    <location>
        <begin position="25"/>
        <end position="57"/>
    </location>
</feature>
<protein>
    <recommendedName>
        <fullName evidence="5">Secreted protein</fullName>
    </recommendedName>
</protein>
<dbReference type="AlphaFoldDB" id="A0A1M4XA12"/>
<dbReference type="EMBL" id="FQUT01000002">
    <property type="protein sequence ID" value="SHE89972.1"/>
    <property type="molecule type" value="Genomic_DNA"/>
</dbReference>
<sequence length="57" mass="6291">MRTTAAMLLGLFCLAASTSCKCDFDEDEPKNKYDHPSEGQKSRNGNPTENDSIPLNK</sequence>
<keyword evidence="4" id="KW-1185">Reference proteome</keyword>
<name>A0A1M4XA12_9FLAO</name>
<dbReference type="PROSITE" id="PS51257">
    <property type="entry name" value="PROKAR_LIPOPROTEIN"/>
    <property type="match status" value="1"/>
</dbReference>
<feature type="signal peptide" evidence="2">
    <location>
        <begin position="1"/>
        <end position="21"/>
    </location>
</feature>
<dbReference type="RefSeq" id="WP_178362431.1">
    <property type="nucleotide sequence ID" value="NZ_FQUT01000002.1"/>
</dbReference>
<reference evidence="4" key="1">
    <citation type="submission" date="2016-11" db="EMBL/GenBank/DDBJ databases">
        <authorList>
            <person name="Varghese N."/>
            <person name="Submissions S."/>
        </authorList>
    </citation>
    <scope>NUCLEOTIDE SEQUENCE [LARGE SCALE GENOMIC DNA]</scope>
    <source>
        <strain evidence="4">DSM 27619</strain>
    </source>
</reference>
<dbReference type="STRING" id="1416778.SAMN05443633_102264"/>
<evidence type="ECO:0000256" key="2">
    <source>
        <dbReference type="SAM" id="SignalP"/>
    </source>
</evidence>
<evidence type="ECO:0000256" key="1">
    <source>
        <dbReference type="SAM" id="MobiDB-lite"/>
    </source>
</evidence>
<feature type="compositionally biased region" description="Polar residues" evidence="1">
    <location>
        <begin position="42"/>
        <end position="57"/>
    </location>
</feature>
<feature type="compositionally biased region" description="Basic and acidic residues" evidence="1">
    <location>
        <begin position="29"/>
        <end position="41"/>
    </location>
</feature>
<proteinExistence type="predicted"/>
<evidence type="ECO:0000313" key="3">
    <source>
        <dbReference type="EMBL" id="SHE89972.1"/>
    </source>
</evidence>
<keyword evidence="2" id="KW-0732">Signal</keyword>
<gene>
    <name evidence="3" type="ORF">SAMN05443633_102264</name>
</gene>
<evidence type="ECO:0008006" key="5">
    <source>
        <dbReference type="Google" id="ProtNLM"/>
    </source>
</evidence>
<dbReference type="Proteomes" id="UP000184518">
    <property type="component" value="Unassembled WGS sequence"/>
</dbReference>
<feature type="chain" id="PRO_5012838486" description="Secreted protein" evidence="2">
    <location>
        <begin position="22"/>
        <end position="57"/>
    </location>
</feature>
<organism evidence="3 4">
    <name type="scientific">Chryseobacterium arachidis</name>
    <dbReference type="NCBI Taxonomy" id="1416778"/>
    <lineage>
        <taxon>Bacteria</taxon>
        <taxon>Pseudomonadati</taxon>
        <taxon>Bacteroidota</taxon>
        <taxon>Flavobacteriia</taxon>
        <taxon>Flavobacteriales</taxon>
        <taxon>Weeksellaceae</taxon>
        <taxon>Chryseobacterium group</taxon>
        <taxon>Chryseobacterium</taxon>
    </lineage>
</organism>
<evidence type="ECO:0000313" key="4">
    <source>
        <dbReference type="Proteomes" id="UP000184518"/>
    </source>
</evidence>
<accession>A0A1M4XA12</accession>